<organism evidence="1 2">
    <name type="scientific">Nocardia jiangxiensis</name>
    <dbReference type="NCBI Taxonomy" id="282685"/>
    <lineage>
        <taxon>Bacteria</taxon>
        <taxon>Bacillati</taxon>
        <taxon>Actinomycetota</taxon>
        <taxon>Actinomycetes</taxon>
        <taxon>Mycobacteriales</taxon>
        <taxon>Nocardiaceae</taxon>
        <taxon>Nocardia</taxon>
    </lineage>
</organism>
<evidence type="ECO:0000313" key="1">
    <source>
        <dbReference type="EMBL" id="MFF3571797.1"/>
    </source>
</evidence>
<gene>
    <name evidence="1" type="ORF">ACFYXQ_28860</name>
</gene>
<evidence type="ECO:0000313" key="2">
    <source>
        <dbReference type="Proteomes" id="UP001601992"/>
    </source>
</evidence>
<sequence>MTISPDDLWCDWCGHRNLEIHRYDDHVFCSVICVRRYRTQTPRPAVIDLRERQK</sequence>
<reference evidence="1 2" key="1">
    <citation type="submission" date="2024-10" db="EMBL/GenBank/DDBJ databases">
        <title>The Natural Products Discovery Center: Release of the First 8490 Sequenced Strains for Exploring Actinobacteria Biosynthetic Diversity.</title>
        <authorList>
            <person name="Kalkreuter E."/>
            <person name="Kautsar S.A."/>
            <person name="Yang D."/>
            <person name="Bader C.D."/>
            <person name="Teijaro C.N."/>
            <person name="Fluegel L."/>
            <person name="Davis C.M."/>
            <person name="Simpson J.R."/>
            <person name="Lauterbach L."/>
            <person name="Steele A.D."/>
            <person name="Gui C."/>
            <person name="Meng S."/>
            <person name="Li G."/>
            <person name="Viehrig K."/>
            <person name="Ye F."/>
            <person name="Su P."/>
            <person name="Kiefer A.F."/>
            <person name="Nichols A."/>
            <person name="Cepeda A.J."/>
            <person name="Yan W."/>
            <person name="Fan B."/>
            <person name="Jiang Y."/>
            <person name="Adhikari A."/>
            <person name="Zheng C.-J."/>
            <person name="Schuster L."/>
            <person name="Cowan T.M."/>
            <person name="Smanski M.J."/>
            <person name="Chevrette M.G."/>
            <person name="De Carvalho L.P.S."/>
            <person name="Shen B."/>
        </authorList>
    </citation>
    <scope>NUCLEOTIDE SEQUENCE [LARGE SCALE GENOMIC DNA]</scope>
    <source>
        <strain evidence="1 2">NPDC002593</strain>
    </source>
</reference>
<comment type="caution">
    <text evidence="1">The sequence shown here is derived from an EMBL/GenBank/DDBJ whole genome shotgun (WGS) entry which is preliminary data.</text>
</comment>
<dbReference type="EMBL" id="JBIAQY010000011">
    <property type="protein sequence ID" value="MFF3571797.1"/>
    <property type="molecule type" value="Genomic_DNA"/>
</dbReference>
<dbReference type="RefSeq" id="WP_157186464.1">
    <property type="nucleotide sequence ID" value="NZ_JBIAQY010000011.1"/>
</dbReference>
<accession>A0ABW6S689</accession>
<protein>
    <recommendedName>
        <fullName evidence="3">MYM-type domain-containing protein</fullName>
    </recommendedName>
</protein>
<keyword evidence="2" id="KW-1185">Reference proteome</keyword>
<dbReference type="Proteomes" id="UP001601992">
    <property type="component" value="Unassembled WGS sequence"/>
</dbReference>
<evidence type="ECO:0008006" key="3">
    <source>
        <dbReference type="Google" id="ProtNLM"/>
    </source>
</evidence>
<proteinExistence type="predicted"/>
<name>A0ABW6S689_9NOCA</name>